<protein>
    <submittedName>
        <fullName evidence="3">Methyltransferase domain-containing protein</fullName>
    </submittedName>
</protein>
<evidence type="ECO:0000259" key="2">
    <source>
        <dbReference type="Pfam" id="PF08241"/>
    </source>
</evidence>
<dbReference type="AlphaFoldDB" id="A0A5R8Q9F1"/>
<evidence type="ECO:0000313" key="3">
    <source>
        <dbReference type="EMBL" id="TLG72467.1"/>
    </source>
</evidence>
<dbReference type="Proteomes" id="UP000306912">
    <property type="component" value="Unassembled WGS sequence"/>
</dbReference>
<keyword evidence="3" id="KW-0489">Methyltransferase</keyword>
<keyword evidence="1 3" id="KW-0808">Transferase</keyword>
<organism evidence="3 4">
    <name type="scientific">Culicoidibacter larvae</name>
    <dbReference type="NCBI Taxonomy" id="2579976"/>
    <lineage>
        <taxon>Bacteria</taxon>
        <taxon>Bacillati</taxon>
        <taxon>Bacillota</taxon>
        <taxon>Culicoidibacteria</taxon>
        <taxon>Culicoidibacterales</taxon>
        <taxon>Culicoidibacteraceae</taxon>
        <taxon>Culicoidibacter</taxon>
    </lineage>
</organism>
<dbReference type="GO" id="GO:0008757">
    <property type="term" value="F:S-adenosylmethionine-dependent methyltransferase activity"/>
    <property type="evidence" value="ECO:0007669"/>
    <property type="project" value="InterPro"/>
</dbReference>
<dbReference type="PANTHER" id="PTHR43861">
    <property type="entry name" value="TRANS-ACONITATE 2-METHYLTRANSFERASE-RELATED"/>
    <property type="match status" value="1"/>
</dbReference>
<dbReference type="OrthoDB" id="9791837at2"/>
<dbReference type="InterPro" id="IPR013216">
    <property type="entry name" value="Methyltransf_11"/>
</dbReference>
<dbReference type="PANTHER" id="PTHR43861:SF3">
    <property type="entry name" value="PUTATIVE (AFU_ORTHOLOGUE AFUA_2G14390)-RELATED"/>
    <property type="match status" value="1"/>
</dbReference>
<dbReference type="InterPro" id="IPR029063">
    <property type="entry name" value="SAM-dependent_MTases_sf"/>
</dbReference>
<comment type="caution">
    <text evidence="3">The sequence shown here is derived from an EMBL/GenBank/DDBJ whole genome shotgun (WGS) entry which is preliminary data.</text>
</comment>
<dbReference type="Pfam" id="PF08241">
    <property type="entry name" value="Methyltransf_11"/>
    <property type="match status" value="1"/>
</dbReference>
<evidence type="ECO:0000256" key="1">
    <source>
        <dbReference type="ARBA" id="ARBA00022679"/>
    </source>
</evidence>
<proteinExistence type="predicted"/>
<reference evidence="3 4" key="1">
    <citation type="submission" date="2019-05" db="EMBL/GenBank/DDBJ databases">
        <title>Culicoidintestinum kansasii gen. nov., sp. nov. from the gastrointestinal tract of the biting midge, Culicoides sonorensis.</title>
        <authorList>
            <person name="Neupane S."/>
            <person name="Ghosh A."/>
            <person name="Gunther S."/>
            <person name="Martin K."/>
            <person name="Zurek L."/>
        </authorList>
    </citation>
    <scope>NUCLEOTIDE SEQUENCE [LARGE SCALE GENOMIC DNA]</scope>
    <source>
        <strain evidence="3 4">CS-1</strain>
    </source>
</reference>
<accession>A0A5R8Q9F1</accession>
<dbReference type="GO" id="GO:0032259">
    <property type="term" value="P:methylation"/>
    <property type="evidence" value="ECO:0007669"/>
    <property type="project" value="UniProtKB-KW"/>
</dbReference>
<sequence length="200" mass="22317">MDVNIFDNIATKYDNPERIVIADLIAGKIAQYLPNNGETTGTAADVGCGTGLIGLQLANHFQQLTLIDASQKMLDIVEQKIATLALGNAKTVYSDLHKPLDNISFDVIFMSQVLLHVPDTEPFLNNIYQMLNPGGKLLIVDFDKNPAIIDDRVHNGFDQDTLHEVLKKLGFHNPTSETFYYGERNFMNQDASMFIMQAQK</sequence>
<dbReference type="Gene3D" id="3.40.50.150">
    <property type="entry name" value="Vaccinia Virus protein VP39"/>
    <property type="match status" value="1"/>
</dbReference>
<dbReference type="EMBL" id="VBWP01000008">
    <property type="protein sequence ID" value="TLG72467.1"/>
    <property type="molecule type" value="Genomic_DNA"/>
</dbReference>
<feature type="domain" description="Methyltransferase type 11" evidence="2">
    <location>
        <begin position="45"/>
        <end position="139"/>
    </location>
</feature>
<dbReference type="InParanoid" id="A0A5R8Q9F1"/>
<keyword evidence="4" id="KW-1185">Reference proteome</keyword>
<dbReference type="CDD" id="cd02440">
    <property type="entry name" value="AdoMet_MTases"/>
    <property type="match status" value="1"/>
</dbReference>
<name>A0A5R8Q9F1_9FIRM</name>
<gene>
    <name evidence="3" type="ORF">FEZ08_08745</name>
</gene>
<dbReference type="SUPFAM" id="SSF53335">
    <property type="entry name" value="S-adenosyl-L-methionine-dependent methyltransferases"/>
    <property type="match status" value="1"/>
</dbReference>
<evidence type="ECO:0000313" key="4">
    <source>
        <dbReference type="Proteomes" id="UP000306912"/>
    </source>
</evidence>